<gene>
    <name evidence="2" type="ORF">PUN28_000245</name>
</gene>
<dbReference type="Proteomes" id="UP001430953">
    <property type="component" value="Unassembled WGS sequence"/>
</dbReference>
<evidence type="ECO:0000313" key="2">
    <source>
        <dbReference type="EMBL" id="KAL0132321.1"/>
    </source>
</evidence>
<keyword evidence="1" id="KW-0472">Membrane</keyword>
<keyword evidence="3" id="KW-1185">Reference proteome</keyword>
<proteinExistence type="predicted"/>
<name>A0AAW2GYQ1_9HYME</name>
<feature type="transmembrane region" description="Helical" evidence="1">
    <location>
        <begin position="120"/>
        <end position="145"/>
    </location>
</feature>
<keyword evidence="1" id="KW-0812">Transmembrane</keyword>
<organism evidence="2 3">
    <name type="scientific">Cardiocondyla obscurior</name>
    <dbReference type="NCBI Taxonomy" id="286306"/>
    <lineage>
        <taxon>Eukaryota</taxon>
        <taxon>Metazoa</taxon>
        <taxon>Ecdysozoa</taxon>
        <taxon>Arthropoda</taxon>
        <taxon>Hexapoda</taxon>
        <taxon>Insecta</taxon>
        <taxon>Pterygota</taxon>
        <taxon>Neoptera</taxon>
        <taxon>Endopterygota</taxon>
        <taxon>Hymenoptera</taxon>
        <taxon>Apocrita</taxon>
        <taxon>Aculeata</taxon>
        <taxon>Formicoidea</taxon>
        <taxon>Formicidae</taxon>
        <taxon>Myrmicinae</taxon>
        <taxon>Cardiocondyla</taxon>
    </lineage>
</organism>
<evidence type="ECO:0000313" key="3">
    <source>
        <dbReference type="Proteomes" id="UP001430953"/>
    </source>
</evidence>
<dbReference type="AlphaFoldDB" id="A0AAW2GYQ1"/>
<reference evidence="2 3" key="1">
    <citation type="submission" date="2023-03" db="EMBL/GenBank/DDBJ databases">
        <title>High recombination rates correlate with genetic variation in Cardiocondyla obscurior ants.</title>
        <authorList>
            <person name="Errbii M."/>
        </authorList>
    </citation>
    <scope>NUCLEOTIDE SEQUENCE [LARGE SCALE GENOMIC DNA]</scope>
    <source>
        <strain evidence="2">Alpha-2009</strain>
        <tissue evidence="2">Whole body</tissue>
    </source>
</reference>
<comment type="caution">
    <text evidence="2">The sequence shown here is derived from an EMBL/GenBank/DDBJ whole genome shotgun (WGS) entry which is preliminary data.</text>
</comment>
<protein>
    <submittedName>
        <fullName evidence="2">Uncharacterized protein</fullName>
    </submittedName>
</protein>
<keyword evidence="1" id="KW-1133">Transmembrane helix</keyword>
<accession>A0AAW2GYQ1</accession>
<evidence type="ECO:0000256" key="1">
    <source>
        <dbReference type="SAM" id="Phobius"/>
    </source>
</evidence>
<dbReference type="EMBL" id="JADYXP020000001">
    <property type="protein sequence ID" value="KAL0132321.1"/>
    <property type="molecule type" value="Genomic_DNA"/>
</dbReference>
<sequence length="148" mass="17901">MDLYTICRVNSIICCFKINYSSIYRSNRMMQVIWQLEYNSAKSELPKLTDEYIKSLTNLMTSSNNGKQRIILLNGREYYGYFRITCIDFRQLRSYFYIKISFMRESKSIDIKRKKKMKSIVCQIFLFYIKVLFKNNVFIVLLLLYDVF</sequence>